<dbReference type="Pfam" id="PF00582">
    <property type="entry name" value="Usp"/>
    <property type="match status" value="2"/>
</dbReference>
<dbReference type="InterPro" id="IPR006015">
    <property type="entry name" value="Universal_stress_UspA"/>
</dbReference>
<dbReference type="EMBL" id="VLKY01000004">
    <property type="protein sequence ID" value="TWI55588.1"/>
    <property type="molecule type" value="Genomic_DNA"/>
</dbReference>
<dbReference type="PANTHER" id="PTHR46268">
    <property type="entry name" value="STRESS RESPONSE PROTEIN NHAX"/>
    <property type="match status" value="1"/>
</dbReference>
<dbReference type="PRINTS" id="PR01438">
    <property type="entry name" value="UNVRSLSTRESS"/>
</dbReference>
<protein>
    <submittedName>
        <fullName evidence="3">Nucleotide-binding universal stress UspA family protein</fullName>
    </submittedName>
</protein>
<proteinExistence type="inferred from homology"/>
<reference evidence="3 4" key="1">
    <citation type="journal article" date="2015" name="Stand. Genomic Sci.">
        <title>Genomic Encyclopedia of Bacterial and Archaeal Type Strains, Phase III: the genomes of soil and plant-associated and newly described type strains.</title>
        <authorList>
            <person name="Whitman W.B."/>
            <person name="Woyke T."/>
            <person name="Klenk H.P."/>
            <person name="Zhou Y."/>
            <person name="Lilburn T.G."/>
            <person name="Beck B.J."/>
            <person name="De Vos P."/>
            <person name="Vandamme P."/>
            <person name="Eisen J.A."/>
            <person name="Garrity G."/>
            <person name="Hugenholtz P."/>
            <person name="Kyrpides N.C."/>
        </authorList>
    </citation>
    <scope>NUCLEOTIDE SEQUENCE [LARGE SCALE GENOMIC DNA]</scope>
    <source>
        <strain evidence="3 4">CGMCC 1.6858</strain>
    </source>
</reference>
<name>A0A562QFR1_9PSED</name>
<comment type="similarity">
    <text evidence="1">Belongs to the universal stress protein A family.</text>
</comment>
<dbReference type="OrthoDB" id="9804721at2"/>
<dbReference type="SUPFAM" id="SSF52402">
    <property type="entry name" value="Adenine nucleotide alpha hydrolases-like"/>
    <property type="match status" value="2"/>
</dbReference>
<dbReference type="AlphaFoldDB" id="A0A562QFR1"/>
<evidence type="ECO:0000256" key="1">
    <source>
        <dbReference type="ARBA" id="ARBA00008791"/>
    </source>
</evidence>
<dbReference type="PANTHER" id="PTHR46268:SF6">
    <property type="entry name" value="UNIVERSAL STRESS PROTEIN UP12"/>
    <property type="match status" value="1"/>
</dbReference>
<dbReference type="CDD" id="cd00293">
    <property type="entry name" value="USP-like"/>
    <property type="match status" value="2"/>
</dbReference>
<evidence type="ECO:0000313" key="3">
    <source>
        <dbReference type="EMBL" id="TWI55588.1"/>
    </source>
</evidence>
<dbReference type="InterPro" id="IPR006016">
    <property type="entry name" value="UspA"/>
</dbReference>
<feature type="domain" description="UspA" evidence="2">
    <location>
        <begin position="3"/>
        <end position="154"/>
    </location>
</feature>
<dbReference type="RefSeq" id="WP_145140341.1">
    <property type="nucleotide sequence ID" value="NZ_VLKY01000004.1"/>
</dbReference>
<evidence type="ECO:0000259" key="2">
    <source>
        <dbReference type="Pfam" id="PF00582"/>
    </source>
</evidence>
<evidence type="ECO:0000313" key="4">
    <source>
        <dbReference type="Proteomes" id="UP000316905"/>
    </source>
</evidence>
<organism evidence="3 4">
    <name type="scientific">Pseudomonas duriflava</name>
    <dbReference type="NCBI Taxonomy" id="459528"/>
    <lineage>
        <taxon>Bacteria</taxon>
        <taxon>Pseudomonadati</taxon>
        <taxon>Pseudomonadota</taxon>
        <taxon>Gammaproteobacteria</taxon>
        <taxon>Pseudomonadales</taxon>
        <taxon>Pseudomonadaceae</taxon>
        <taxon>Pseudomonas</taxon>
    </lineage>
</organism>
<comment type="caution">
    <text evidence="3">The sequence shown here is derived from an EMBL/GenBank/DDBJ whole genome shotgun (WGS) entry which is preliminary data.</text>
</comment>
<gene>
    <name evidence="3" type="ORF">IQ22_01514</name>
</gene>
<keyword evidence="4" id="KW-1185">Reference proteome</keyword>
<feature type="domain" description="UspA" evidence="2">
    <location>
        <begin position="211"/>
        <end position="281"/>
    </location>
</feature>
<dbReference type="Proteomes" id="UP000316905">
    <property type="component" value="Unassembled WGS sequence"/>
</dbReference>
<sequence>MPSIIACIDGSPSATAVCDYAAWASRRVEAPLTLLHVLDRIQYPAPGDLSGAIGLGSREHLLDELTALDEKRARLAREQGEHLLSAARQRVLEQNVTDVQIMHRHGSLVDTLQEVETDMHMLVVGKRGEHSSESGVGSQLESIARTLHRPMLVVTGAFKEPKQVLIAFDGSETARKGIETIARSPLFQKLSCQLLFVGLESDVMHSQLDWARQTLDIAGVDATIVVRSGEAVDVIPSYVESHAIDLLVMGAYGHSAIRRFLVGSTTTRMIQQTAVPLLLLR</sequence>
<accession>A0A562QFR1</accession>
<dbReference type="Gene3D" id="3.40.50.12370">
    <property type="match status" value="1"/>
</dbReference>